<proteinExistence type="inferred from homology"/>
<name>A0A2N7UHE9_9GAMM</name>
<dbReference type="Pfam" id="PF00251">
    <property type="entry name" value="Glyco_hydro_32N"/>
    <property type="match status" value="1"/>
</dbReference>
<dbReference type="Gene3D" id="2.115.10.20">
    <property type="entry name" value="Glycosyl hydrolase domain, family 43"/>
    <property type="match status" value="1"/>
</dbReference>
<evidence type="ECO:0000256" key="1">
    <source>
        <dbReference type="ARBA" id="ARBA00009902"/>
    </source>
</evidence>
<dbReference type="OrthoDB" id="9801455at2"/>
<evidence type="ECO:0000256" key="3">
    <source>
        <dbReference type="ARBA" id="ARBA00023295"/>
    </source>
</evidence>
<dbReference type="InterPro" id="IPR013148">
    <property type="entry name" value="Glyco_hydro_32_N"/>
</dbReference>
<evidence type="ECO:0000313" key="7">
    <source>
        <dbReference type="Proteomes" id="UP000235547"/>
    </source>
</evidence>
<dbReference type="SMART" id="SM00640">
    <property type="entry name" value="Glyco_32"/>
    <property type="match status" value="1"/>
</dbReference>
<keyword evidence="7" id="KW-1185">Reference proteome</keyword>
<sequence length="506" mass="56671">MTTLTQCPDAPTHDTCSPPARPALHFTPPGGWMNDPNGLVFFDDEYHLFYQYYPHDRVWGPMHWGHAVSRDLVTWETLPTALSPDEAGMCFSGSAIVDEHDESGLFAGERGLAAFYTVHRPLSDDPQDYRQAQCLAVSDDRGRSWRRYTGNPLIESPGIKDFRDPKVFWHAPSRRWVMALACGQVIHFYVSENLLDWRLVSEFGEGQGAHTGHPWECPDLFELPVEGAGSGEPDSRWVLVVGIGASDDNAFGSFTQYFIGHFDGVRFHNENPADRLLMMDEGRDFYAVQSWSGIPERDGRRLVIAWMSNWQYANQTPESGWRGAMSFPRELSLIATAEGVRLRQRFAGELTRLPWRHCSGIEPLVLTAGRHVLANPASGQVQGRLTLAMAPQGRVEIDIQQGGHQRLVVTRQADGLRLSHWRRGENGQVAFDSHYPHAHDVGHLPGTRVTLEWLLDEGSLELLIDDGRISLTHLSFAEPARLPLAIEVLAGTCRVEALALCSLEDH</sequence>
<dbReference type="GO" id="GO:0005737">
    <property type="term" value="C:cytoplasm"/>
    <property type="evidence" value="ECO:0007669"/>
    <property type="project" value="TreeGrafter"/>
</dbReference>
<feature type="domain" description="Glycosyl hydrolase family 32 N-terminal" evidence="5">
    <location>
        <begin position="25"/>
        <end position="335"/>
    </location>
</feature>
<dbReference type="SUPFAM" id="SSF75005">
    <property type="entry name" value="Arabinanase/levansucrase/invertase"/>
    <property type="match status" value="1"/>
</dbReference>
<reference evidence="6 7" key="1">
    <citation type="submission" date="2018-01" db="EMBL/GenBank/DDBJ databases">
        <title>Halomonas endophytica sp. nov., isolated from storage liquid in the stems of Populus euphratica.</title>
        <authorList>
            <person name="Chen C."/>
        </authorList>
    </citation>
    <scope>NUCLEOTIDE SEQUENCE [LARGE SCALE GENOMIC DNA]</scope>
    <source>
        <strain evidence="6 7">BZ-SZ-XJ27</strain>
    </source>
</reference>
<keyword evidence="2 6" id="KW-0378">Hydrolase</keyword>
<dbReference type="Proteomes" id="UP000235547">
    <property type="component" value="Unassembled WGS sequence"/>
</dbReference>
<dbReference type="PANTHER" id="PTHR42800">
    <property type="entry name" value="EXOINULINASE INUD (AFU_ORTHOLOGUE AFUA_5G00480)"/>
    <property type="match status" value="1"/>
</dbReference>
<dbReference type="GO" id="GO:0005987">
    <property type="term" value="P:sucrose catabolic process"/>
    <property type="evidence" value="ECO:0007669"/>
    <property type="project" value="TreeGrafter"/>
</dbReference>
<evidence type="ECO:0000259" key="5">
    <source>
        <dbReference type="Pfam" id="PF00251"/>
    </source>
</evidence>
<keyword evidence="3" id="KW-0326">Glycosidase</keyword>
<dbReference type="EMBL" id="PNRG01000023">
    <property type="protein sequence ID" value="PMR79886.1"/>
    <property type="molecule type" value="Genomic_DNA"/>
</dbReference>
<comment type="caution">
    <text evidence="6">The sequence shown here is derived from an EMBL/GenBank/DDBJ whole genome shotgun (WGS) entry which is preliminary data.</text>
</comment>
<evidence type="ECO:0000256" key="4">
    <source>
        <dbReference type="SAM" id="MobiDB-lite"/>
    </source>
</evidence>
<dbReference type="InterPro" id="IPR018053">
    <property type="entry name" value="Glyco_hydro_32_AS"/>
</dbReference>
<dbReference type="PROSITE" id="PS00609">
    <property type="entry name" value="GLYCOSYL_HYDROL_F32"/>
    <property type="match status" value="1"/>
</dbReference>
<feature type="region of interest" description="Disordered" evidence="4">
    <location>
        <begin position="1"/>
        <end position="21"/>
    </location>
</feature>
<gene>
    <name evidence="6" type="ORF">C1H70_10435</name>
</gene>
<evidence type="ECO:0000256" key="2">
    <source>
        <dbReference type="ARBA" id="ARBA00022801"/>
    </source>
</evidence>
<comment type="similarity">
    <text evidence="1">Belongs to the glycosyl hydrolase 32 family.</text>
</comment>
<dbReference type="InterPro" id="IPR001362">
    <property type="entry name" value="Glyco_hydro_32"/>
</dbReference>
<dbReference type="AlphaFoldDB" id="A0A2N7UHE9"/>
<dbReference type="InterPro" id="IPR023296">
    <property type="entry name" value="Glyco_hydro_beta-prop_sf"/>
</dbReference>
<dbReference type="CDD" id="cd18622">
    <property type="entry name" value="GH32_Inu-like"/>
    <property type="match status" value="1"/>
</dbReference>
<accession>A0A2N7UHE9</accession>
<evidence type="ECO:0000313" key="6">
    <source>
        <dbReference type="EMBL" id="PMR79886.1"/>
    </source>
</evidence>
<dbReference type="RefSeq" id="WP_102588277.1">
    <property type="nucleotide sequence ID" value="NZ_BNAE01000003.1"/>
</dbReference>
<dbReference type="PANTHER" id="PTHR42800:SF1">
    <property type="entry name" value="EXOINULINASE INUD (AFU_ORTHOLOGUE AFUA_5G00480)"/>
    <property type="match status" value="1"/>
</dbReference>
<organism evidence="6 7">
    <name type="scientific">Halomonas urumqiensis</name>
    <dbReference type="NCBI Taxonomy" id="1684789"/>
    <lineage>
        <taxon>Bacteria</taxon>
        <taxon>Pseudomonadati</taxon>
        <taxon>Pseudomonadota</taxon>
        <taxon>Gammaproteobacteria</taxon>
        <taxon>Oceanospirillales</taxon>
        <taxon>Halomonadaceae</taxon>
        <taxon>Halomonas</taxon>
    </lineage>
</organism>
<dbReference type="Gene3D" id="2.60.120.560">
    <property type="entry name" value="Exo-inulinase, domain 1"/>
    <property type="match status" value="1"/>
</dbReference>
<protein>
    <submittedName>
        <fullName evidence="6">Glycosyl hydrolase family 32</fullName>
    </submittedName>
</protein>
<dbReference type="GO" id="GO:0004575">
    <property type="term" value="F:sucrose alpha-glucosidase activity"/>
    <property type="evidence" value="ECO:0007669"/>
    <property type="project" value="TreeGrafter"/>
</dbReference>